<evidence type="ECO:0000256" key="3">
    <source>
        <dbReference type="ARBA" id="ARBA00022630"/>
    </source>
</evidence>
<keyword evidence="5" id="KW-0560">Oxidoreductase</keyword>
<gene>
    <name evidence="8" type="ORF">APUU_50118S</name>
</gene>
<accession>A0A7R8ANY8</accession>
<dbReference type="GeneID" id="64975412"/>
<dbReference type="SUPFAM" id="SSF54373">
    <property type="entry name" value="FAD-linked reductases, C-terminal domain"/>
    <property type="match status" value="1"/>
</dbReference>
<evidence type="ECO:0000256" key="2">
    <source>
        <dbReference type="ARBA" id="ARBA00010989"/>
    </source>
</evidence>
<dbReference type="OrthoDB" id="2219495at2759"/>
<dbReference type="PANTHER" id="PTHR10961">
    <property type="entry name" value="PEROXISOMAL SARCOSINE OXIDASE"/>
    <property type="match status" value="1"/>
</dbReference>
<dbReference type="Pfam" id="PF01266">
    <property type="entry name" value="DAO"/>
    <property type="match status" value="1"/>
</dbReference>
<keyword evidence="6" id="KW-1133">Transmembrane helix</keyword>
<proteinExistence type="inferred from homology"/>
<dbReference type="InterPro" id="IPR036188">
    <property type="entry name" value="FAD/NAD-bd_sf"/>
</dbReference>
<evidence type="ECO:0000256" key="4">
    <source>
        <dbReference type="ARBA" id="ARBA00022827"/>
    </source>
</evidence>
<keyword evidence="3" id="KW-0285">Flavoprotein</keyword>
<name>A0A7R8ANY8_9EURO</name>
<dbReference type="PANTHER" id="PTHR10961:SF15">
    <property type="entry name" value="FAD DEPENDENT OXIDOREDUCTASE DOMAIN-CONTAINING PROTEIN"/>
    <property type="match status" value="1"/>
</dbReference>
<dbReference type="Proteomes" id="UP000654913">
    <property type="component" value="Chromosome 5"/>
</dbReference>
<evidence type="ECO:0000256" key="6">
    <source>
        <dbReference type="SAM" id="Phobius"/>
    </source>
</evidence>
<evidence type="ECO:0000313" key="9">
    <source>
        <dbReference type="Proteomes" id="UP000654913"/>
    </source>
</evidence>
<comment type="cofactor">
    <cofactor evidence="1">
        <name>FAD</name>
        <dbReference type="ChEBI" id="CHEBI:57692"/>
    </cofactor>
</comment>
<keyword evidence="4" id="KW-0274">FAD</keyword>
<comment type="similarity">
    <text evidence="2">Belongs to the MSOX/MTOX family.</text>
</comment>
<dbReference type="GO" id="GO:0050660">
    <property type="term" value="F:flavin adenine dinucleotide binding"/>
    <property type="evidence" value="ECO:0007669"/>
    <property type="project" value="InterPro"/>
</dbReference>
<organism evidence="8 9">
    <name type="scientific">Aspergillus puulaauensis</name>
    <dbReference type="NCBI Taxonomy" id="1220207"/>
    <lineage>
        <taxon>Eukaryota</taxon>
        <taxon>Fungi</taxon>
        <taxon>Dikarya</taxon>
        <taxon>Ascomycota</taxon>
        <taxon>Pezizomycotina</taxon>
        <taxon>Eurotiomycetes</taxon>
        <taxon>Eurotiomycetidae</taxon>
        <taxon>Eurotiales</taxon>
        <taxon>Aspergillaceae</taxon>
        <taxon>Aspergillus</taxon>
    </lineage>
</organism>
<keyword evidence="9" id="KW-1185">Reference proteome</keyword>
<dbReference type="RefSeq" id="XP_041557601.1">
    <property type="nucleotide sequence ID" value="XM_041705080.1"/>
</dbReference>
<keyword evidence="6" id="KW-0812">Transmembrane</keyword>
<dbReference type="KEGG" id="apuu:APUU_50118S"/>
<feature type="domain" description="FAD dependent oxidoreductase" evidence="7">
    <location>
        <begin position="12"/>
        <end position="423"/>
    </location>
</feature>
<dbReference type="InterPro" id="IPR006076">
    <property type="entry name" value="FAD-dep_OxRdtase"/>
</dbReference>
<dbReference type="EMBL" id="AP024447">
    <property type="protein sequence ID" value="BCS25407.1"/>
    <property type="molecule type" value="Genomic_DNA"/>
</dbReference>
<dbReference type="GO" id="GO:0008115">
    <property type="term" value="F:sarcosine oxidase activity"/>
    <property type="evidence" value="ECO:0007669"/>
    <property type="project" value="TreeGrafter"/>
</dbReference>
<evidence type="ECO:0000259" key="7">
    <source>
        <dbReference type="Pfam" id="PF01266"/>
    </source>
</evidence>
<reference evidence="8" key="1">
    <citation type="submission" date="2021-01" db="EMBL/GenBank/DDBJ databases">
        <authorList>
            <consortium name="Aspergillus puulaauensis MK2 genome sequencing consortium"/>
            <person name="Kazuki M."/>
            <person name="Futagami T."/>
        </authorList>
    </citation>
    <scope>NUCLEOTIDE SEQUENCE</scope>
    <source>
        <strain evidence="8">MK2</strain>
    </source>
</reference>
<evidence type="ECO:0000313" key="8">
    <source>
        <dbReference type="EMBL" id="BCS25407.1"/>
    </source>
</evidence>
<evidence type="ECO:0000256" key="5">
    <source>
        <dbReference type="ARBA" id="ARBA00023002"/>
    </source>
</evidence>
<protein>
    <recommendedName>
        <fullName evidence="7">FAD dependent oxidoreductase domain-containing protein</fullName>
    </recommendedName>
</protein>
<keyword evidence="6" id="KW-0472">Membrane</keyword>
<sequence>MTSRISSKSSPIVIVGAGVFGLSTAIHLAQRGYTNVKVLDKQTYHETEYSYDKGCDAASADINKIIRMAYGSQMEYQTLALDALSRWKEWNEEIKTGSTRPPGFTADDALFINNGNLTMFSDSSLPEFETRTMENMAKAGLERSQIVLTKPIDVDRAKTNGFGFAVDPFKRKDNYGILDIQGGFVYADKACRFALHKAEALGVQFISGPKRGLFSGFVRDGESHIKGVRTADGTSHSAELTIMACGGWTPSLVTQLDHLCETTAGSVCIFQLPPGSALWDRFAPENFPTWTYDIRHGASGGLYGFARDTNGAVKIGYRGTKFTNPQTQADGVSRSIPTTRWTAESTRQMPLLAARTIRSFVEKHMPELLSCETKNRLCWYTDSFDNHFVVDFVPDVDGLMVATGGSGHGFKFLPNLGSHVVDRIEGRPSDYLHLWRWRSLGPDQRPYNSIMEGESSARSLKHQDLTADDCLIKQQARI</sequence>
<dbReference type="SUPFAM" id="SSF51905">
    <property type="entry name" value="FAD/NAD(P)-binding domain"/>
    <property type="match status" value="1"/>
</dbReference>
<feature type="transmembrane region" description="Helical" evidence="6">
    <location>
        <begin position="12"/>
        <end position="29"/>
    </location>
</feature>
<dbReference type="Gene3D" id="3.50.50.60">
    <property type="entry name" value="FAD/NAD(P)-binding domain"/>
    <property type="match status" value="1"/>
</dbReference>
<reference evidence="8" key="2">
    <citation type="submission" date="2021-02" db="EMBL/GenBank/DDBJ databases">
        <title>Aspergillus puulaauensis MK2 genome sequence.</title>
        <authorList>
            <person name="Futagami T."/>
            <person name="Mori K."/>
            <person name="Kadooka C."/>
            <person name="Tanaka T."/>
        </authorList>
    </citation>
    <scope>NUCLEOTIDE SEQUENCE</scope>
    <source>
        <strain evidence="8">MK2</strain>
    </source>
</reference>
<evidence type="ECO:0000256" key="1">
    <source>
        <dbReference type="ARBA" id="ARBA00001974"/>
    </source>
</evidence>
<dbReference type="AlphaFoldDB" id="A0A7R8ANY8"/>
<dbReference type="Gene3D" id="3.30.9.10">
    <property type="entry name" value="D-Amino Acid Oxidase, subunit A, domain 2"/>
    <property type="match status" value="1"/>
</dbReference>
<dbReference type="InterPro" id="IPR045170">
    <property type="entry name" value="MTOX"/>
</dbReference>